<dbReference type="EMBL" id="JARO02000666">
    <property type="protein sequence ID" value="KPP77786.1"/>
    <property type="molecule type" value="Genomic_DNA"/>
</dbReference>
<organism evidence="4 5">
    <name type="scientific">Scleropages formosus</name>
    <name type="common">Asian bonytongue</name>
    <name type="synonym">Osteoglossum formosum</name>
    <dbReference type="NCBI Taxonomy" id="113540"/>
    <lineage>
        <taxon>Eukaryota</taxon>
        <taxon>Metazoa</taxon>
        <taxon>Chordata</taxon>
        <taxon>Craniata</taxon>
        <taxon>Vertebrata</taxon>
        <taxon>Euteleostomi</taxon>
        <taxon>Actinopterygii</taxon>
        <taxon>Neopterygii</taxon>
        <taxon>Teleostei</taxon>
        <taxon>Osteoglossocephala</taxon>
        <taxon>Osteoglossomorpha</taxon>
        <taxon>Osteoglossiformes</taxon>
        <taxon>Osteoglossidae</taxon>
        <taxon>Scleropages</taxon>
    </lineage>
</organism>
<dbReference type="InterPro" id="IPR011029">
    <property type="entry name" value="DEATH-like_dom_sf"/>
</dbReference>
<dbReference type="Gene3D" id="1.10.533.10">
    <property type="entry name" value="Death Domain, Fas"/>
    <property type="match status" value="1"/>
</dbReference>
<dbReference type="PROSITE" id="PS00108">
    <property type="entry name" value="PROTEIN_KINASE_ST"/>
    <property type="match status" value="1"/>
</dbReference>
<dbReference type="GO" id="GO:0071345">
    <property type="term" value="P:cellular response to cytokine stimulus"/>
    <property type="evidence" value="ECO:0007669"/>
    <property type="project" value="UniProtKB-ARBA"/>
</dbReference>
<comment type="caution">
    <text evidence="4">The sequence shown here is derived from an EMBL/GenBank/DDBJ whole genome shotgun (WGS) entry which is preliminary data.</text>
</comment>
<keyword evidence="4" id="KW-0808">Transferase</keyword>
<dbReference type="GO" id="GO:0004706">
    <property type="term" value="F:JUN kinase kinase kinase activity"/>
    <property type="evidence" value="ECO:0007669"/>
    <property type="project" value="TreeGrafter"/>
</dbReference>
<dbReference type="GO" id="GO:0009893">
    <property type="term" value="P:positive regulation of metabolic process"/>
    <property type="evidence" value="ECO:0007669"/>
    <property type="project" value="UniProtKB-ARBA"/>
</dbReference>
<sequence>PEGSSWRNIWKHLEKHISQEDPRERLSPRFAFPFARRRRQDPGGSGPAHMAAPGSPSVHMRSEELIRRAELEHGSFGRVHLCYHKTLGQVVLKTMYTGPQRNGENKRLLLEEGTVMHNLNHERIVKLHGVILESGAYSLVIEVIPKDNLLTVRERRADFTDVLFLFFQTLPISIKGRIILEILEGMFYLTKNNVIHRDLKPENILVDKDFHIKLLNALETVCVDLRWNITYVCLYVCHLGQIADLGLASCQTWSRLTMEESRKQSRRGGVVPIVGSSLCYLAPEHLENIHAHSTEKSDVYSFAIIVWVILTGKEPYENARNQDHICQCVCKGNRPDEQLILPDTPSDIVRLMRKCWHPQPEMRPTFADCSAPLWRNIGLPVEASTEDMTFYLAGETEGSIEADANVINFKPGLKPQPGQACHNPINSISPPLWNPGRNSAGDDRNIVQRVGSAQAMSPLHSRLSNHVVREEHLHVLRNNIGGKWKQCARRLGLSENDVETIAHDFARDGLQEMVHQMLERWRMKEGLAGTTMASLCRALRDLIKEDVLLQLLQICGNLSSL</sequence>
<dbReference type="SUPFAM" id="SSF56112">
    <property type="entry name" value="Protein kinase-like (PK-like)"/>
    <property type="match status" value="1"/>
</dbReference>
<dbReference type="InterPro" id="IPR000719">
    <property type="entry name" value="Prot_kinase_dom"/>
</dbReference>
<dbReference type="Pfam" id="PF07714">
    <property type="entry name" value="PK_Tyr_Ser-Thr"/>
    <property type="match status" value="1"/>
</dbReference>
<proteinExistence type="predicted"/>
<dbReference type="GO" id="GO:0031349">
    <property type="term" value="P:positive regulation of defense response"/>
    <property type="evidence" value="ECO:0007669"/>
    <property type="project" value="UniProtKB-ARBA"/>
</dbReference>
<name>A0A0P7XLU0_SCLFO</name>
<feature type="domain" description="Protein kinase" evidence="2">
    <location>
        <begin position="65"/>
        <end position="375"/>
    </location>
</feature>
<dbReference type="PROSITE" id="PS50011">
    <property type="entry name" value="PROTEIN_KINASE_DOM"/>
    <property type="match status" value="1"/>
</dbReference>
<gene>
    <name evidence="4" type="ORF">Z043_102761</name>
</gene>
<dbReference type="InterPro" id="IPR011009">
    <property type="entry name" value="Kinase-like_dom_sf"/>
</dbReference>
<dbReference type="PANTHER" id="PTHR44329">
    <property type="entry name" value="SERINE/THREONINE-PROTEIN KINASE TNNI3K-RELATED"/>
    <property type="match status" value="1"/>
</dbReference>
<feature type="domain" description="Death" evidence="3">
    <location>
        <begin position="469"/>
        <end position="555"/>
    </location>
</feature>
<evidence type="ECO:0000256" key="1">
    <source>
        <dbReference type="SAM" id="MobiDB-lite"/>
    </source>
</evidence>
<keyword evidence="4" id="KW-0418">Kinase</keyword>
<dbReference type="GO" id="GO:0043123">
    <property type="term" value="P:positive regulation of canonical NF-kappaB signal transduction"/>
    <property type="evidence" value="ECO:0007669"/>
    <property type="project" value="UniProtKB-ARBA"/>
</dbReference>
<evidence type="ECO:0000259" key="2">
    <source>
        <dbReference type="PROSITE" id="PS50011"/>
    </source>
</evidence>
<dbReference type="GO" id="GO:0005524">
    <property type="term" value="F:ATP binding"/>
    <property type="evidence" value="ECO:0007669"/>
    <property type="project" value="InterPro"/>
</dbReference>
<protein>
    <submittedName>
        <fullName evidence="4">Receptor-interacting serine/threonine-protein kinase 1-like</fullName>
    </submittedName>
</protein>
<evidence type="ECO:0000259" key="3">
    <source>
        <dbReference type="PROSITE" id="PS50017"/>
    </source>
</evidence>
<feature type="region of interest" description="Disordered" evidence="1">
    <location>
        <begin position="37"/>
        <end position="58"/>
    </location>
</feature>
<keyword evidence="4" id="KW-0675">Receptor</keyword>
<evidence type="ECO:0000313" key="5">
    <source>
        <dbReference type="Proteomes" id="UP000034805"/>
    </source>
</evidence>
<dbReference type="SMART" id="SM00005">
    <property type="entry name" value="DEATH"/>
    <property type="match status" value="1"/>
</dbReference>
<dbReference type="InterPro" id="IPR051681">
    <property type="entry name" value="Ser/Thr_Kinases-Pseudokinases"/>
</dbReference>
<dbReference type="SUPFAM" id="SSF47986">
    <property type="entry name" value="DEATH domain"/>
    <property type="match status" value="1"/>
</dbReference>
<dbReference type="InterPro" id="IPR000488">
    <property type="entry name" value="Death_dom"/>
</dbReference>
<dbReference type="PANTHER" id="PTHR44329:SF6">
    <property type="entry name" value="RECEPTOR-INTERACTING SERINE_THREONINE-PROTEIN KINASE 1"/>
    <property type="match status" value="1"/>
</dbReference>
<dbReference type="SMART" id="SM00220">
    <property type="entry name" value="S_TKc"/>
    <property type="match status" value="1"/>
</dbReference>
<dbReference type="AlphaFoldDB" id="A0A0P7XLU0"/>
<dbReference type="InterPro" id="IPR008271">
    <property type="entry name" value="Ser/Thr_kinase_AS"/>
</dbReference>
<dbReference type="Pfam" id="PF00531">
    <property type="entry name" value="Death"/>
    <property type="match status" value="1"/>
</dbReference>
<dbReference type="Proteomes" id="UP000034805">
    <property type="component" value="Unassembled WGS sequence"/>
</dbReference>
<dbReference type="Gene3D" id="1.10.510.10">
    <property type="entry name" value="Transferase(Phosphotransferase) domain 1"/>
    <property type="match status" value="1"/>
</dbReference>
<dbReference type="InterPro" id="IPR001245">
    <property type="entry name" value="Ser-Thr/Tyr_kinase_cat_dom"/>
</dbReference>
<reference evidence="4 5" key="1">
    <citation type="submission" date="2015-08" db="EMBL/GenBank/DDBJ databases">
        <title>The genome of the Asian arowana (Scleropages formosus).</title>
        <authorList>
            <person name="Tan M.H."/>
            <person name="Gan H.M."/>
            <person name="Croft L.J."/>
            <person name="Austin C.M."/>
        </authorList>
    </citation>
    <scope>NUCLEOTIDE SEQUENCE [LARGE SCALE GENOMIC DNA]</scope>
    <source>
        <strain evidence="4">Aro1</strain>
    </source>
</reference>
<evidence type="ECO:0000313" key="4">
    <source>
        <dbReference type="EMBL" id="KPP77786.1"/>
    </source>
</evidence>
<accession>A0A0P7XLU0</accession>
<dbReference type="PROSITE" id="PS50017">
    <property type="entry name" value="DEATH_DOMAIN"/>
    <property type="match status" value="1"/>
</dbReference>
<feature type="non-terminal residue" evidence="4">
    <location>
        <position position="1"/>
    </location>
</feature>